<comment type="caution">
    <text evidence="1">The sequence shown here is derived from an EMBL/GenBank/DDBJ whole genome shotgun (WGS) entry which is preliminary data.</text>
</comment>
<keyword evidence="2" id="KW-1185">Reference proteome</keyword>
<proteinExistence type="predicted"/>
<organism evidence="1 2">
    <name type="scientific">Deinococcus rufus</name>
    <dbReference type="NCBI Taxonomy" id="2136097"/>
    <lineage>
        <taxon>Bacteria</taxon>
        <taxon>Thermotogati</taxon>
        <taxon>Deinococcota</taxon>
        <taxon>Deinococci</taxon>
        <taxon>Deinococcales</taxon>
        <taxon>Deinococcaceae</taxon>
        <taxon>Deinococcus</taxon>
    </lineage>
</organism>
<dbReference type="EMBL" id="JBHRZG010000006">
    <property type="protein sequence ID" value="MFC3832571.1"/>
    <property type="molecule type" value="Genomic_DNA"/>
</dbReference>
<name>A0ABV7Z8D9_9DEIO</name>
<evidence type="ECO:0008006" key="3">
    <source>
        <dbReference type="Google" id="ProtNLM"/>
    </source>
</evidence>
<dbReference type="Proteomes" id="UP001595803">
    <property type="component" value="Unassembled WGS sequence"/>
</dbReference>
<sequence length="68" mass="7824">MKTSRSGKFGKVLVYAPIVLEVLNLLRRSQAAKRGKYVKARKRDRIIDGLLGHASRAVGSKTRRRRWF</sequence>
<gene>
    <name evidence="1" type="ORF">ACFOSB_06840</name>
</gene>
<evidence type="ECO:0000313" key="1">
    <source>
        <dbReference type="EMBL" id="MFC3832571.1"/>
    </source>
</evidence>
<accession>A0ABV7Z8D9</accession>
<reference evidence="2" key="1">
    <citation type="journal article" date="2019" name="Int. J. Syst. Evol. Microbiol.">
        <title>The Global Catalogue of Microorganisms (GCM) 10K type strain sequencing project: providing services to taxonomists for standard genome sequencing and annotation.</title>
        <authorList>
            <consortium name="The Broad Institute Genomics Platform"/>
            <consortium name="The Broad Institute Genome Sequencing Center for Infectious Disease"/>
            <person name="Wu L."/>
            <person name="Ma J."/>
        </authorList>
    </citation>
    <scope>NUCLEOTIDE SEQUENCE [LARGE SCALE GENOMIC DNA]</scope>
    <source>
        <strain evidence="2">CCTCC AB 2017081</strain>
    </source>
</reference>
<evidence type="ECO:0000313" key="2">
    <source>
        <dbReference type="Proteomes" id="UP001595803"/>
    </source>
</evidence>
<protein>
    <recommendedName>
        <fullName evidence="3">Transposase</fullName>
    </recommendedName>
</protein>
<dbReference type="RefSeq" id="WP_295821254.1">
    <property type="nucleotide sequence ID" value="NZ_JBHRZG010000006.1"/>
</dbReference>